<dbReference type="InterPro" id="IPR035895">
    <property type="entry name" value="HPr-like_sf"/>
</dbReference>
<comment type="subcellular location">
    <subcellularLocation>
        <location evidence="2">Cytoplasm</location>
    </subcellularLocation>
</comment>
<organism evidence="7 8">
    <name type="scientific">Prauserella shujinwangii</name>
    <dbReference type="NCBI Taxonomy" id="1453103"/>
    <lineage>
        <taxon>Bacteria</taxon>
        <taxon>Bacillati</taxon>
        <taxon>Actinomycetota</taxon>
        <taxon>Actinomycetes</taxon>
        <taxon>Pseudonocardiales</taxon>
        <taxon>Pseudonocardiaceae</taxon>
        <taxon>Prauserella</taxon>
    </lineage>
</organism>
<protein>
    <recommendedName>
        <fullName evidence="3">Phosphocarrier protein HPr</fullName>
    </recommendedName>
</protein>
<dbReference type="InterPro" id="IPR002114">
    <property type="entry name" value="PTS_HPr_Ser_P_site"/>
</dbReference>
<feature type="domain" description="HPr" evidence="6">
    <location>
        <begin position="1"/>
        <end position="88"/>
    </location>
</feature>
<dbReference type="PANTHER" id="PTHR33705:SF2">
    <property type="entry name" value="PHOSPHOCARRIER PROTEIN NPR"/>
    <property type="match status" value="1"/>
</dbReference>
<dbReference type="PRINTS" id="PR00107">
    <property type="entry name" value="PHOSPHOCPHPR"/>
</dbReference>
<name>A0A2T0LWU7_9PSEU</name>
<dbReference type="Gene3D" id="3.30.1340.10">
    <property type="entry name" value="HPr-like"/>
    <property type="match status" value="1"/>
</dbReference>
<dbReference type="RefSeq" id="WP_106178581.1">
    <property type="nucleotide sequence ID" value="NZ_PVNH01000004.1"/>
</dbReference>
<dbReference type="PANTHER" id="PTHR33705">
    <property type="entry name" value="PHOSPHOCARRIER PROTEIN HPR"/>
    <property type="match status" value="1"/>
</dbReference>
<dbReference type="GO" id="GO:0009401">
    <property type="term" value="P:phosphoenolpyruvate-dependent sugar phosphotransferase system"/>
    <property type="evidence" value="ECO:0007669"/>
    <property type="project" value="UniProtKB-KW"/>
</dbReference>
<gene>
    <name evidence="7" type="ORF">B0I33_104318</name>
</gene>
<evidence type="ECO:0000313" key="8">
    <source>
        <dbReference type="Proteomes" id="UP000238362"/>
    </source>
</evidence>
<dbReference type="AlphaFoldDB" id="A0A2T0LWU7"/>
<dbReference type="GO" id="GO:0005737">
    <property type="term" value="C:cytoplasm"/>
    <property type="evidence" value="ECO:0007669"/>
    <property type="project" value="UniProtKB-SubCell"/>
</dbReference>
<comment type="function">
    <text evidence="1">General (non sugar-specific) component of the phosphoenolpyruvate-dependent sugar phosphotransferase system (sugar PTS). This major carbohydrate active-transport system catalyzes the phosphorylation of incoming sugar substrates concomitantly with their translocation across the cell membrane. The phosphoryl group from phosphoenolpyruvate (PEP) is transferred to the phosphoryl carrier protein HPr by enzyme I. Phospho-HPr then transfers it to the PTS EIIA domain.</text>
</comment>
<dbReference type="PROSITE" id="PS00369">
    <property type="entry name" value="PTS_HPR_HIS"/>
    <property type="match status" value="1"/>
</dbReference>
<dbReference type="Pfam" id="PF00381">
    <property type="entry name" value="PTS-HPr"/>
    <property type="match status" value="1"/>
</dbReference>
<evidence type="ECO:0000256" key="3">
    <source>
        <dbReference type="ARBA" id="ARBA00020422"/>
    </source>
</evidence>
<reference evidence="7 8" key="1">
    <citation type="submission" date="2018-03" db="EMBL/GenBank/DDBJ databases">
        <title>Genomic Encyclopedia of Type Strains, Phase III (KMG-III): the genomes of soil and plant-associated and newly described type strains.</title>
        <authorList>
            <person name="Whitman W."/>
        </authorList>
    </citation>
    <scope>NUCLEOTIDE SEQUENCE [LARGE SCALE GENOMIC DNA]</scope>
    <source>
        <strain evidence="7 8">CGMCC 4.7125</strain>
    </source>
</reference>
<keyword evidence="4" id="KW-0963">Cytoplasm</keyword>
<proteinExistence type="predicted"/>
<evidence type="ECO:0000313" key="7">
    <source>
        <dbReference type="EMBL" id="PRX48501.1"/>
    </source>
</evidence>
<dbReference type="Proteomes" id="UP000238362">
    <property type="component" value="Unassembled WGS sequence"/>
</dbReference>
<dbReference type="InterPro" id="IPR050399">
    <property type="entry name" value="HPr"/>
</dbReference>
<dbReference type="OrthoDB" id="9809047at2"/>
<keyword evidence="8" id="KW-1185">Reference proteome</keyword>
<dbReference type="SUPFAM" id="SSF55594">
    <property type="entry name" value="HPr-like"/>
    <property type="match status" value="1"/>
</dbReference>
<evidence type="ECO:0000259" key="6">
    <source>
        <dbReference type="PROSITE" id="PS51350"/>
    </source>
</evidence>
<dbReference type="EMBL" id="PVNH01000004">
    <property type="protein sequence ID" value="PRX48501.1"/>
    <property type="molecule type" value="Genomic_DNA"/>
</dbReference>
<sequence>MLQARVKIASPVGLHARPASLFVKAAAKHAGSVSIGRPGGEPVDARSMLSVLSLAIGHGEEVILRTDGEGAEAALRELSRLLTSDLDA</sequence>
<evidence type="ECO:0000256" key="4">
    <source>
        <dbReference type="ARBA" id="ARBA00022490"/>
    </source>
</evidence>
<dbReference type="InterPro" id="IPR001020">
    <property type="entry name" value="PTS_HPr_His_P_site"/>
</dbReference>
<evidence type="ECO:0000256" key="2">
    <source>
        <dbReference type="ARBA" id="ARBA00004496"/>
    </source>
</evidence>
<dbReference type="CDD" id="cd00367">
    <property type="entry name" value="PTS-HPr_like"/>
    <property type="match status" value="1"/>
</dbReference>
<keyword evidence="5" id="KW-0598">Phosphotransferase system</keyword>
<accession>A0A2T0LWU7</accession>
<evidence type="ECO:0000256" key="1">
    <source>
        <dbReference type="ARBA" id="ARBA00003681"/>
    </source>
</evidence>
<dbReference type="InterPro" id="IPR000032">
    <property type="entry name" value="HPr-like"/>
</dbReference>
<evidence type="ECO:0000256" key="5">
    <source>
        <dbReference type="ARBA" id="ARBA00022683"/>
    </source>
</evidence>
<dbReference type="PROSITE" id="PS00589">
    <property type="entry name" value="PTS_HPR_SER"/>
    <property type="match status" value="1"/>
</dbReference>
<dbReference type="NCBIfam" id="TIGR01003">
    <property type="entry name" value="PTS_HPr_family"/>
    <property type="match status" value="1"/>
</dbReference>
<comment type="caution">
    <text evidence="7">The sequence shown here is derived from an EMBL/GenBank/DDBJ whole genome shotgun (WGS) entry which is preliminary data.</text>
</comment>
<dbReference type="PROSITE" id="PS51350">
    <property type="entry name" value="PTS_HPR_DOM"/>
    <property type="match status" value="1"/>
</dbReference>